<dbReference type="RefSeq" id="YP_009603116.1">
    <property type="nucleotide sequence ID" value="NC_041948.1"/>
</dbReference>
<proteinExistence type="predicted"/>
<evidence type="ECO:0000313" key="3">
    <source>
        <dbReference type="Proteomes" id="UP000222527"/>
    </source>
</evidence>
<keyword evidence="1" id="KW-0812">Transmembrane</keyword>
<reference evidence="2 3" key="1">
    <citation type="submission" date="2015-11" db="EMBL/GenBank/DDBJ databases">
        <authorList>
            <person name="Aziz R.M."/>
            <person name="Carl E.L."/>
            <person name="Farooq M.A."/>
            <person name="Gal B."/>
            <person name="Garcia Martinez K."/>
            <person name="Mathew K.J."/>
            <person name="Obando D.J."/>
            <person name="Robinson K.M."/>
            <person name="Robinson M.D."/>
            <person name="Sanders L.M."/>
            <person name="Silva M.P."/>
            <person name="Tasnim L."/>
            <person name="Vo M."/>
            <person name="Vo Q.D."/>
            <person name="Simon S.E."/>
            <person name="Hughes L.E."/>
            <person name="Benjamin R.C."/>
            <person name="Bradley K.W."/>
            <person name="Asai D.J."/>
            <person name="Bowman C.A."/>
            <person name="Russell D.A."/>
            <person name="Pope W.H."/>
            <person name="Jacobs-Sera D."/>
            <person name="Hendrix R.W."/>
            <person name="Hatfull G.F."/>
        </authorList>
    </citation>
    <scope>NUCLEOTIDE SEQUENCE [LARGE SCALE GENOMIC DNA]</scope>
</reference>
<evidence type="ECO:0000313" key="2">
    <source>
        <dbReference type="EMBL" id="ALY08712.1"/>
    </source>
</evidence>
<sequence>MGDHVDESNDVTPITGFVLSDKVYDTLNATVKYVLPALGTLYSALALLWGFPEPEKVVGTVVALTTFLGVILALSKRTYSKVQAAAVQSAVNALPLGGSFVIDTTNPEKDFATLELETGFDKLADGDPLVLKVKKTSA</sequence>
<name>A0A0U4KMG0_9CAUD</name>
<dbReference type="KEGG" id="vg:40078983"/>
<dbReference type="OrthoDB" id="31596at10239"/>
<keyword evidence="3" id="KW-1185">Reference proteome</keyword>
<feature type="transmembrane region" description="Helical" evidence="1">
    <location>
        <begin position="57"/>
        <end position="74"/>
    </location>
</feature>
<feature type="transmembrane region" description="Helical" evidence="1">
    <location>
        <begin position="33"/>
        <end position="51"/>
    </location>
</feature>
<accession>A0A0U4KMG0</accession>
<dbReference type="Pfam" id="PF16938">
    <property type="entry name" value="Phage_holin_Dp1"/>
    <property type="match status" value="1"/>
</dbReference>
<organism evidence="2 3">
    <name type="scientific">Arthrobacter phage Circum</name>
    <dbReference type="NCBI Taxonomy" id="1772295"/>
    <lineage>
        <taxon>Viruses</taxon>
        <taxon>Duplodnaviria</taxon>
        <taxon>Heunggongvirae</taxon>
        <taxon>Uroviricota</taxon>
        <taxon>Caudoviricetes</taxon>
        <taxon>Mudcatvirus</taxon>
        <taxon>Mudcatvirus circum</taxon>
    </lineage>
</organism>
<protein>
    <recommendedName>
        <fullName evidence="4">Holin</fullName>
    </recommendedName>
</protein>
<keyword evidence="1" id="KW-0472">Membrane</keyword>
<gene>
    <name evidence="2" type="primary">27</name>
    <name evidence="2" type="ORF">CIRCUM_27</name>
</gene>
<dbReference type="EMBL" id="KU160642">
    <property type="protein sequence ID" value="ALY08712.1"/>
    <property type="molecule type" value="Genomic_DNA"/>
</dbReference>
<evidence type="ECO:0000256" key="1">
    <source>
        <dbReference type="SAM" id="Phobius"/>
    </source>
</evidence>
<keyword evidence="1" id="KW-1133">Transmembrane helix</keyword>
<dbReference type="Proteomes" id="UP000222527">
    <property type="component" value="Segment"/>
</dbReference>
<dbReference type="GeneID" id="40078983"/>
<evidence type="ECO:0008006" key="4">
    <source>
        <dbReference type="Google" id="ProtNLM"/>
    </source>
</evidence>
<dbReference type="InterPro" id="IPR031612">
    <property type="entry name" value="Phage_holin_Dp1"/>
</dbReference>